<reference evidence="4 6" key="1">
    <citation type="submission" date="2024-02" db="EMBL/GenBank/DDBJ databases">
        <authorList>
            <person name="Chen Y."/>
            <person name="Shah S."/>
            <person name="Dougan E. K."/>
            <person name="Thang M."/>
            <person name="Chan C."/>
        </authorList>
    </citation>
    <scope>NUCLEOTIDE SEQUENCE [LARGE SCALE GENOMIC DNA]</scope>
</reference>
<evidence type="ECO:0000256" key="1">
    <source>
        <dbReference type="SAM" id="MobiDB-lite"/>
    </source>
</evidence>
<proteinExistence type="predicted"/>
<feature type="region of interest" description="Disordered" evidence="1">
    <location>
        <begin position="1"/>
        <end position="23"/>
    </location>
</feature>
<evidence type="ECO:0000313" key="5">
    <source>
        <dbReference type="EMBL" id="CAK9115179.1"/>
    </source>
</evidence>
<dbReference type="Proteomes" id="UP001642464">
    <property type="component" value="Unassembled WGS sequence"/>
</dbReference>
<evidence type="ECO:0000313" key="6">
    <source>
        <dbReference type="Proteomes" id="UP001642464"/>
    </source>
</evidence>
<sequence length="242" mass="26887">MASDSAWETTVPEDNGGASKSDKSLRSLGLALAWDNDSQIRQRLRDGYNLLVHYDPKLRVQTNNDVQATLPNVKANHKVLAPVCKLFQHHGLPNIDRLEYDVKKLSTCYPKPMSSELASKQGWAIRHLIACLKGTVRKDKKDGSLKRYPKDRCFKHVLIQLLHTNCLKNLVESLRKPSLKPSLSSGGSGPSAAGSSREHGGPEEAGLLDKFYCQNQLGNNFTVLRKTGLLAYLLRTGAHFEK</sequence>
<comment type="caution">
    <text evidence="4">The sequence shown here is derived from an EMBL/GenBank/DDBJ whole genome shotgun (WGS) entry which is preliminary data.</text>
</comment>
<protein>
    <submittedName>
        <fullName evidence="4">Uncharacterized protein</fullName>
    </submittedName>
</protein>
<evidence type="ECO:0000313" key="4">
    <source>
        <dbReference type="EMBL" id="CAK9114774.1"/>
    </source>
</evidence>
<dbReference type="EMBL" id="CAXAMM010044461">
    <property type="protein sequence ID" value="CAK9114774.1"/>
    <property type="molecule type" value="Genomic_DNA"/>
</dbReference>
<dbReference type="EMBL" id="CAXAMM010044572">
    <property type="protein sequence ID" value="CAK9115179.1"/>
    <property type="molecule type" value="Genomic_DNA"/>
</dbReference>
<accession>A0ABP0SQU4</accession>
<name>A0ABP0SQU4_9DINO</name>
<feature type="compositionally biased region" description="Low complexity" evidence="1">
    <location>
        <begin position="179"/>
        <end position="195"/>
    </location>
</feature>
<feature type="region of interest" description="Disordered" evidence="1">
    <location>
        <begin position="178"/>
        <end position="201"/>
    </location>
</feature>
<gene>
    <name evidence="2" type="ORF">SCF082_LOCUS34752</name>
    <name evidence="3" type="ORF">SCF082_LOCUS51645</name>
    <name evidence="4" type="ORF">SCF082_LOCUS53143</name>
    <name evidence="5" type="ORF">SCF082_LOCUS53319</name>
</gene>
<dbReference type="EMBL" id="CAXAMM010043684">
    <property type="protein sequence ID" value="CAK9111235.1"/>
    <property type="molecule type" value="Genomic_DNA"/>
</dbReference>
<evidence type="ECO:0000313" key="3">
    <source>
        <dbReference type="EMBL" id="CAK9111235.1"/>
    </source>
</evidence>
<dbReference type="EMBL" id="CAXAMM010032223">
    <property type="protein sequence ID" value="CAK9069387.1"/>
    <property type="molecule type" value="Genomic_DNA"/>
</dbReference>
<evidence type="ECO:0000313" key="2">
    <source>
        <dbReference type="EMBL" id="CAK9069387.1"/>
    </source>
</evidence>
<organism evidence="4 6">
    <name type="scientific">Durusdinium trenchii</name>
    <dbReference type="NCBI Taxonomy" id="1381693"/>
    <lineage>
        <taxon>Eukaryota</taxon>
        <taxon>Sar</taxon>
        <taxon>Alveolata</taxon>
        <taxon>Dinophyceae</taxon>
        <taxon>Suessiales</taxon>
        <taxon>Symbiodiniaceae</taxon>
        <taxon>Durusdinium</taxon>
    </lineage>
</organism>
<keyword evidence="6" id="KW-1185">Reference proteome</keyword>